<evidence type="ECO:0008006" key="4">
    <source>
        <dbReference type="Google" id="ProtNLM"/>
    </source>
</evidence>
<gene>
    <name evidence="2" type="ORF">SAMN05216230_101848</name>
</gene>
<name>A0A1H9BYL8_9PSED</name>
<accession>A0A1H9BYL8</accession>
<evidence type="ECO:0000313" key="3">
    <source>
        <dbReference type="Proteomes" id="UP000199221"/>
    </source>
</evidence>
<dbReference type="AlphaFoldDB" id="A0A1H9BYL8"/>
<reference evidence="2 3" key="1">
    <citation type="submission" date="2016-10" db="EMBL/GenBank/DDBJ databases">
        <authorList>
            <person name="de Groot N.N."/>
        </authorList>
    </citation>
    <scope>NUCLEOTIDE SEQUENCE [LARGE SCALE GENOMIC DNA]</scope>
    <source>
        <strain evidence="2 3">LMG 27941</strain>
    </source>
</reference>
<feature type="compositionally biased region" description="Low complexity" evidence="1">
    <location>
        <begin position="80"/>
        <end position="93"/>
    </location>
</feature>
<organism evidence="2 3">
    <name type="scientific">Pseudomonas soli</name>
    <dbReference type="NCBI Taxonomy" id="1306993"/>
    <lineage>
        <taxon>Bacteria</taxon>
        <taxon>Pseudomonadati</taxon>
        <taxon>Pseudomonadota</taxon>
        <taxon>Gammaproteobacteria</taxon>
        <taxon>Pseudomonadales</taxon>
        <taxon>Pseudomonadaceae</taxon>
        <taxon>Pseudomonas</taxon>
    </lineage>
</organism>
<dbReference type="Proteomes" id="UP000199221">
    <property type="component" value="Unassembled WGS sequence"/>
</dbReference>
<feature type="region of interest" description="Disordered" evidence="1">
    <location>
        <begin position="80"/>
        <end position="131"/>
    </location>
</feature>
<proteinExistence type="predicted"/>
<evidence type="ECO:0000256" key="1">
    <source>
        <dbReference type="SAM" id="MobiDB-lite"/>
    </source>
</evidence>
<sequence>MTDNLLRRIQVNSVRMPDCFDYPPDTRALLIESRRRAYLSAMQVVHWLPRAELPFAAPSRPELLLPVAPVDEVDFEVRPAAPAPSATPAAPQARAERPKIEIPRPGSAPKVAAKPVEAEAEPPAPRPAPVPPPRFALQLLRAGDCLLLVELATGQPFQSRDPSYLLLKDMLRAAGLPDAPQIIGEPVRWPLLMRGNMDQGPDAARDFVQGFIAARLEEAPCACLWLIGLPAIRFAGQADGEAYYQELKVDLLGDAWALPGLELLMDEPQRKADVWKAMRQLMARWKRVE</sequence>
<protein>
    <recommendedName>
        <fullName evidence="4">Energy transducer TonB</fullName>
    </recommendedName>
</protein>
<feature type="compositionally biased region" description="Pro residues" evidence="1">
    <location>
        <begin position="122"/>
        <end position="131"/>
    </location>
</feature>
<evidence type="ECO:0000313" key="2">
    <source>
        <dbReference type="EMBL" id="SEP94050.1"/>
    </source>
</evidence>
<dbReference type="EMBL" id="FOEQ01000001">
    <property type="protein sequence ID" value="SEP94050.1"/>
    <property type="molecule type" value="Genomic_DNA"/>
</dbReference>